<dbReference type="InterPro" id="IPR001845">
    <property type="entry name" value="HTH_ArsR_DNA-bd_dom"/>
</dbReference>
<dbReference type="Proteomes" id="UP001501442">
    <property type="component" value="Unassembled WGS sequence"/>
</dbReference>
<dbReference type="PRINTS" id="PR00778">
    <property type="entry name" value="HTHARSR"/>
</dbReference>
<sequence length="66" mass="7399">MERSAVSHQLRYLRHLGLVTGDRHGRSVVYQLYDNHVATLLDEAVSHIEHRRLGVTDVPPRGAATA</sequence>
<protein>
    <recommendedName>
        <fullName evidence="1">HTH arsR-type domain-containing protein</fullName>
    </recommendedName>
</protein>
<evidence type="ECO:0000313" key="3">
    <source>
        <dbReference type="Proteomes" id="UP001501442"/>
    </source>
</evidence>
<dbReference type="Gene3D" id="1.10.10.10">
    <property type="entry name" value="Winged helix-like DNA-binding domain superfamily/Winged helix DNA-binding domain"/>
    <property type="match status" value="1"/>
</dbReference>
<accession>A0ABP8TYN7</accession>
<organism evidence="2 3">
    <name type="scientific">Actinoallomurus vinaceus</name>
    <dbReference type="NCBI Taxonomy" id="1080074"/>
    <lineage>
        <taxon>Bacteria</taxon>
        <taxon>Bacillati</taxon>
        <taxon>Actinomycetota</taxon>
        <taxon>Actinomycetes</taxon>
        <taxon>Streptosporangiales</taxon>
        <taxon>Thermomonosporaceae</taxon>
        <taxon>Actinoallomurus</taxon>
    </lineage>
</organism>
<feature type="domain" description="HTH arsR-type" evidence="1">
    <location>
        <begin position="1"/>
        <end position="52"/>
    </location>
</feature>
<keyword evidence="3" id="KW-1185">Reference proteome</keyword>
<dbReference type="InterPro" id="IPR036390">
    <property type="entry name" value="WH_DNA-bd_sf"/>
</dbReference>
<dbReference type="PROSITE" id="PS50987">
    <property type="entry name" value="HTH_ARSR_2"/>
    <property type="match status" value="1"/>
</dbReference>
<dbReference type="InterPro" id="IPR036388">
    <property type="entry name" value="WH-like_DNA-bd_sf"/>
</dbReference>
<dbReference type="EMBL" id="BAABHK010000001">
    <property type="protein sequence ID" value="GAA4619723.1"/>
    <property type="molecule type" value="Genomic_DNA"/>
</dbReference>
<name>A0ABP8TYN7_9ACTN</name>
<comment type="caution">
    <text evidence="2">The sequence shown here is derived from an EMBL/GenBank/DDBJ whole genome shotgun (WGS) entry which is preliminary data.</text>
</comment>
<proteinExistence type="predicted"/>
<gene>
    <name evidence="2" type="ORF">GCM10023196_000870</name>
</gene>
<reference evidence="3" key="1">
    <citation type="journal article" date="2019" name="Int. J. Syst. Evol. Microbiol.">
        <title>The Global Catalogue of Microorganisms (GCM) 10K type strain sequencing project: providing services to taxonomists for standard genome sequencing and annotation.</title>
        <authorList>
            <consortium name="The Broad Institute Genomics Platform"/>
            <consortium name="The Broad Institute Genome Sequencing Center for Infectious Disease"/>
            <person name="Wu L."/>
            <person name="Ma J."/>
        </authorList>
    </citation>
    <scope>NUCLEOTIDE SEQUENCE [LARGE SCALE GENOMIC DNA]</scope>
    <source>
        <strain evidence="3">JCM 17939</strain>
    </source>
</reference>
<evidence type="ECO:0000259" key="1">
    <source>
        <dbReference type="PROSITE" id="PS50987"/>
    </source>
</evidence>
<dbReference type="SUPFAM" id="SSF46785">
    <property type="entry name" value="Winged helix' DNA-binding domain"/>
    <property type="match status" value="1"/>
</dbReference>
<evidence type="ECO:0000313" key="2">
    <source>
        <dbReference type="EMBL" id="GAA4619723.1"/>
    </source>
</evidence>